<keyword evidence="1 2" id="KW-0732">Signal</keyword>
<reference evidence="4 5" key="1">
    <citation type="submission" date="2019-10" db="EMBL/GenBank/DDBJ databases">
        <title>Genome sequence of Phaeocystidibacter marisrubri JCM30614 (type strain).</title>
        <authorList>
            <person name="Bowman J.P."/>
        </authorList>
    </citation>
    <scope>NUCLEOTIDE SEQUENCE [LARGE SCALE GENOMIC DNA]</scope>
    <source>
        <strain evidence="4 5">JCM 30614</strain>
    </source>
</reference>
<feature type="domain" description="Secretion system C-terminal sorting" evidence="3">
    <location>
        <begin position="695"/>
        <end position="763"/>
    </location>
</feature>
<accession>A0A6L3ZCK9</accession>
<name>A0A6L3ZCK9_9FLAO</name>
<dbReference type="RefSeq" id="WP_151694213.1">
    <property type="nucleotide sequence ID" value="NZ_BMGX01000001.1"/>
</dbReference>
<proteinExistence type="predicted"/>
<dbReference type="AlphaFoldDB" id="A0A6L3ZCK9"/>
<evidence type="ECO:0000259" key="3">
    <source>
        <dbReference type="Pfam" id="PF18962"/>
    </source>
</evidence>
<comment type="caution">
    <text evidence="4">The sequence shown here is derived from an EMBL/GenBank/DDBJ whole genome shotgun (WGS) entry which is preliminary data.</text>
</comment>
<evidence type="ECO:0000313" key="5">
    <source>
        <dbReference type="Proteomes" id="UP000484164"/>
    </source>
</evidence>
<evidence type="ECO:0000256" key="2">
    <source>
        <dbReference type="SAM" id="SignalP"/>
    </source>
</evidence>
<feature type="signal peptide" evidence="2">
    <location>
        <begin position="1"/>
        <end position="18"/>
    </location>
</feature>
<dbReference type="EMBL" id="WBVQ01000003">
    <property type="protein sequence ID" value="KAB2815177.1"/>
    <property type="molecule type" value="Genomic_DNA"/>
</dbReference>
<dbReference type="Pfam" id="PF18962">
    <property type="entry name" value="Por_Secre_tail"/>
    <property type="match status" value="1"/>
</dbReference>
<sequence>MKKTLLLLLSVLSFGLSASHIKGGQLYWDALGSNSYKVYLELYPECSSPTPPSTTPVVIDGSNVNLNFVSQTFVASSCTTCTGNEHVVWLYEATVNNIVVPPAIGYSTFSWTSCCRTFSANLVGAPSIGFESRMYPAGQNKSSARIDPEFLMSTYNGKRSFLYVENPSFDSVFVDHAPSGYVANGQFVPATYSSGFSATNPTSANDFLSPDGYFESGSSTSGMYFVSFKSKAFTQQGIPTSDVQIEFAINPIGSSSGTNPPTQSVIPVQGYGAWTTSDSIVYTTTASPGDSVKVEFQSYDMDLDANFLPEQITAQLEMAATIPGNPVLTPVAPQSGLTSSMTNNTIFSWEVPQNINPGVYHFAVRVFDNHCPNPGHSMRMLKVVIPNNNLDVDTFGICTNSFVQLVAPTSGGTYSWSPSTGLSSANTAVTIASPSTTTTYTVSVDGVARGQYTVEVNQPITPVVTLSSGGQLELSNASSFDAFAFLYYYIPFSFNTSPITVSVPGLYHAVGLNGGCFSLSDSVMVTQDSLATSLLVNQPVDTSEFVVFDHQSSYQMEIAVGGFDATLEVLQIIIPGAEMTGKTGNVRLEVTHYDGTVYSVNATPYGGHSLAFYMPAPVVFFESGQSNLELIVDSGSVSLPLVQDEAFPYFFGDLGRVLSVNGSLQGAALTDDIIPFVLRGSWSVGLEEVAADLVVYPQPAKDEIRIDGLIDNTHFSLVDLNGRTLKEGILSTDGRIDVAEFSNGVYVLNLVDGNYSTSLQIIVQH</sequence>
<dbReference type="Proteomes" id="UP000484164">
    <property type="component" value="Unassembled WGS sequence"/>
</dbReference>
<dbReference type="NCBIfam" id="TIGR04183">
    <property type="entry name" value="Por_Secre_tail"/>
    <property type="match status" value="1"/>
</dbReference>
<dbReference type="OrthoDB" id="667194at2"/>
<keyword evidence="5" id="KW-1185">Reference proteome</keyword>
<evidence type="ECO:0000256" key="1">
    <source>
        <dbReference type="ARBA" id="ARBA00022729"/>
    </source>
</evidence>
<organism evidence="4 5">
    <name type="scientific">Phaeocystidibacter marisrubri</name>
    <dbReference type="NCBI Taxonomy" id="1577780"/>
    <lineage>
        <taxon>Bacteria</taxon>
        <taxon>Pseudomonadati</taxon>
        <taxon>Bacteroidota</taxon>
        <taxon>Flavobacteriia</taxon>
        <taxon>Flavobacteriales</taxon>
        <taxon>Phaeocystidibacteraceae</taxon>
        <taxon>Phaeocystidibacter</taxon>
    </lineage>
</organism>
<evidence type="ECO:0000313" key="4">
    <source>
        <dbReference type="EMBL" id="KAB2815177.1"/>
    </source>
</evidence>
<dbReference type="InterPro" id="IPR026444">
    <property type="entry name" value="Secre_tail"/>
</dbReference>
<feature type="chain" id="PRO_5026753533" evidence="2">
    <location>
        <begin position="19"/>
        <end position="765"/>
    </location>
</feature>
<protein>
    <submittedName>
        <fullName evidence="4">T9SS type A sorting domain-containing protein</fullName>
    </submittedName>
</protein>
<gene>
    <name evidence="4" type="ORF">F8C82_13855</name>
</gene>